<dbReference type="Pfam" id="PF02698">
    <property type="entry name" value="DUF218"/>
    <property type="match status" value="1"/>
</dbReference>
<dbReference type="PANTHER" id="PTHR30336">
    <property type="entry name" value="INNER MEMBRANE PROTEIN, PROBABLE PERMEASE"/>
    <property type="match status" value="1"/>
</dbReference>
<evidence type="ECO:0000259" key="1">
    <source>
        <dbReference type="Pfam" id="PF02698"/>
    </source>
</evidence>
<dbReference type="Proteomes" id="UP001305702">
    <property type="component" value="Chromosome"/>
</dbReference>
<dbReference type="EMBL" id="CP130318">
    <property type="protein sequence ID" value="WNQ09459.1"/>
    <property type="molecule type" value="Genomic_DNA"/>
</dbReference>
<sequence>MIILLTVIVAVAAVPLLYFVWMHSSRLSGRPADALIVLGYRCENDALHPLLKERLDTAIGLMNRHSYRCVIVSGGSVASKRSEAEIMKQYLLSQGIPPRLIVEESWSRNTVQNMVNCGLLMEERGLRTCLVVSNSFHIRRMKYIVKALGMKAMFYADRSPRAVFRQGKLTVQEIRAFRLTLPWLEKVSGMPRRELMGKNAARPANPKPVE</sequence>
<dbReference type="GO" id="GO:0005886">
    <property type="term" value="C:plasma membrane"/>
    <property type="evidence" value="ECO:0007669"/>
    <property type="project" value="TreeGrafter"/>
</dbReference>
<evidence type="ECO:0000313" key="2">
    <source>
        <dbReference type="EMBL" id="WNQ09459.1"/>
    </source>
</evidence>
<keyword evidence="3" id="KW-1185">Reference proteome</keyword>
<dbReference type="PANTHER" id="PTHR30336:SF4">
    <property type="entry name" value="ENVELOPE BIOGENESIS FACTOR ELYC"/>
    <property type="match status" value="1"/>
</dbReference>
<accession>A0AA96L990</accession>
<reference evidence="2 3" key="1">
    <citation type="submission" date="2022-02" db="EMBL/GenBank/DDBJ databases">
        <title>Paenibacillus sp. MBLB1776 Whole Genome Shotgun Sequencing.</title>
        <authorList>
            <person name="Hwang C.Y."/>
            <person name="Cho E.-S."/>
            <person name="Seo M.-J."/>
        </authorList>
    </citation>
    <scope>NUCLEOTIDE SEQUENCE [LARGE SCALE GENOMIC DNA]</scope>
    <source>
        <strain evidence="2 3">MBLB1776</strain>
    </source>
</reference>
<dbReference type="Gene3D" id="3.40.50.620">
    <property type="entry name" value="HUPs"/>
    <property type="match status" value="1"/>
</dbReference>
<name>A0AA96L990_9BACL</name>
<gene>
    <name evidence="2" type="ORF">MJA45_17705</name>
</gene>
<evidence type="ECO:0000313" key="3">
    <source>
        <dbReference type="Proteomes" id="UP001305702"/>
    </source>
</evidence>
<dbReference type="InterPro" id="IPR051599">
    <property type="entry name" value="Cell_Envelope_Assoc"/>
</dbReference>
<feature type="domain" description="DUF218" evidence="1">
    <location>
        <begin position="33"/>
        <end position="155"/>
    </location>
</feature>
<dbReference type="KEGG" id="paun:MJA45_17705"/>
<dbReference type="InterPro" id="IPR014729">
    <property type="entry name" value="Rossmann-like_a/b/a_fold"/>
</dbReference>
<dbReference type="InterPro" id="IPR003848">
    <property type="entry name" value="DUF218"/>
</dbReference>
<dbReference type="AlphaFoldDB" id="A0AA96L990"/>
<dbReference type="GO" id="GO:0000270">
    <property type="term" value="P:peptidoglycan metabolic process"/>
    <property type="evidence" value="ECO:0007669"/>
    <property type="project" value="TreeGrafter"/>
</dbReference>
<dbReference type="GO" id="GO:0043164">
    <property type="term" value="P:Gram-negative-bacterium-type cell wall biogenesis"/>
    <property type="evidence" value="ECO:0007669"/>
    <property type="project" value="TreeGrafter"/>
</dbReference>
<proteinExistence type="predicted"/>
<dbReference type="CDD" id="cd06259">
    <property type="entry name" value="YdcF-like"/>
    <property type="match status" value="1"/>
</dbReference>
<dbReference type="RefSeq" id="WP_315603231.1">
    <property type="nucleotide sequence ID" value="NZ_CP130318.1"/>
</dbReference>
<organism evidence="2 3">
    <name type="scientific">Paenibacillus aurantius</name>
    <dbReference type="NCBI Taxonomy" id="2918900"/>
    <lineage>
        <taxon>Bacteria</taxon>
        <taxon>Bacillati</taxon>
        <taxon>Bacillota</taxon>
        <taxon>Bacilli</taxon>
        <taxon>Bacillales</taxon>
        <taxon>Paenibacillaceae</taxon>
        <taxon>Paenibacillus</taxon>
    </lineage>
</organism>
<protein>
    <submittedName>
        <fullName evidence="2">YdcF family protein</fullName>
    </submittedName>
</protein>